<gene>
    <name evidence="1" type="ORF">L210DRAFT_3579215</name>
</gene>
<dbReference type="Proteomes" id="UP001194468">
    <property type="component" value="Unassembled WGS sequence"/>
</dbReference>
<organism evidence="1 2">
    <name type="scientific">Boletus edulis BED1</name>
    <dbReference type="NCBI Taxonomy" id="1328754"/>
    <lineage>
        <taxon>Eukaryota</taxon>
        <taxon>Fungi</taxon>
        <taxon>Dikarya</taxon>
        <taxon>Basidiomycota</taxon>
        <taxon>Agaricomycotina</taxon>
        <taxon>Agaricomycetes</taxon>
        <taxon>Agaricomycetidae</taxon>
        <taxon>Boletales</taxon>
        <taxon>Boletineae</taxon>
        <taxon>Boletaceae</taxon>
        <taxon>Boletoideae</taxon>
        <taxon>Boletus</taxon>
    </lineage>
</organism>
<sequence>MASCWRYSRASDTCFSRFAWPGVIAGSGNLARKSSRSHTIATNVATVSNTGASGASLERTLSADANSSKSCNATLKATVPLITVSKNRPSVPVSSNFFFRDLVEG</sequence>
<protein>
    <submittedName>
        <fullName evidence="1">Uncharacterized protein</fullName>
    </submittedName>
</protein>
<dbReference type="AlphaFoldDB" id="A0AAD4G710"/>
<reference evidence="1" key="1">
    <citation type="submission" date="2019-10" db="EMBL/GenBank/DDBJ databases">
        <authorList>
            <consortium name="DOE Joint Genome Institute"/>
            <person name="Kuo A."/>
            <person name="Miyauchi S."/>
            <person name="Kiss E."/>
            <person name="Drula E."/>
            <person name="Kohler A."/>
            <person name="Sanchez-Garcia M."/>
            <person name="Andreopoulos B."/>
            <person name="Barry K.W."/>
            <person name="Bonito G."/>
            <person name="Buee M."/>
            <person name="Carver A."/>
            <person name="Chen C."/>
            <person name="Cichocki N."/>
            <person name="Clum A."/>
            <person name="Culley D."/>
            <person name="Crous P.W."/>
            <person name="Fauchery L."/>
            <person name="Girlanda M."/>
            <person name="Hayes R."/>
            <person name="Keri Z."/>
            <person name="LaButti K."/>
            <person name="Lipzen A."/>
            <person name="Lombard V."/>
            <person name="Magnuson J."/>
            <person name="Maillard F."/>
            <person name="Morin E."/>
            <person name="Murat C."/>
            <person name="Nolan M."/>
            <person name="Ohm R."/>
            <person name="Pangilinan J."/>
            <person name="Pereira M."/>
            <person name="Perotto S."/>
            <person name="Peter M."/>
            <person name="Riley R."/>
            <person name="Sitrit Y."/>
            <person name="Stielow B."/>
            <person name="Szollosi G."/>
            <person name="Zifcakova L."/>
            <person name="Stursova M."/>
            <person name="Spatafora J.W."/>
            <person name="Tedersoo L."/>
            <person name="Vaario L.-M."/>
            <person name="Yamada A."/>
            <person name="Yan M."/>
            <person name="Wang P."/>
            <person name="Xu J."/>
            <person name="Bruns T."/>
            <person name="Baldrian P."/>
            <person name="Vilgalys R."/>
            <person name="Henrissat B."/>
            <person name="Grigoriev I.V."/>
            <person name="Hibbett D."/>
            <person name="Nagy L.G."/>
            <person name="Martin F.M."/>
        </authorList>
    </citation>
    <scope>NUCLEOTIDE SEQUENCE</scope>
    <source>
        <strain evidence="1">BED1</strain>
    </source>
</reference>
<feature type="non-terminal residue" evidence="1">
    <location>
        <position position="105"/>
    </location>
</feature>
<accession>A0AAD4G710</accession>
<evidence type="ECO:0000313" key="1">
    <source>
        <dbReference type="EMBL" id="KAF8418474.1"/>
    </source>
</evidence>
<comment type="caution">
    <text evidence="1">The sequence shown here is derived from an EMBL/GenBank/DDBJ whole genome shotgun (WGS) entry which is preliminary data.</text>
</comment>
<proteinExistence type="predicted"/>
<evidence type="ECO:0000313" key="2">
    <source>
        <dbReference type="Proteomes" id="UP001194468"/>
    </source>
</evidence>
<name>A0AAD4G710_BOLED</name>
<dbReference type="EMBL" id="WHUW01000195">
    <property type="protein sequence ID" value="KAF8418474.1"/>
    <property type="molecule type" value="Genomic_DNA"/>
</dbReference>
<keyword evidence="2" id="KW-1185">Reference proteome</keyword>
<reference evidence="1" key="2">
    <citation type="journal article" date="2020" name="Nat. Commun.">
        <title>Large-scale genome sequencing of mycorrhizal fungi provides insights into the early evolution of symbiotic traits.</title>
        <authorList>
            <person name="Miyauchi S."/>
            <person name="Kiss E."/>
            <person name="Kuo A."/>
            <person name="Drula E."/>
            <person name="Kohler A."/>
            <person name="Sanchez-Garcia M."/>
            <person name="Morin E."/>
            <person name="Andreopoulos B."/>
            <person name="Barry K.W."/>
            <person name="Bonito G."/>
            <person name="Buee M."/>
            <person name="Carver A."/>
            <person name="Chen C."/>
            <person name="Cichocki N."/>
            <person name="Clum A."/>
            <person name="Culley D."/>
            <person name="Crous P.W."/>
            <person name="Fauchery L."/>
            <person name="Girlanda M."/>
            <person name="Hayes R.D."/>
            <person name="Keri Z."/>
            <person name="LaButti K."/>
            <person name="Lipzen A."/>
            <person name="Lombard V."/>
            <person name="Magnuson J."/>
            <person name="Maillard F."/>
            <person name="Murat C."/>
            <person name="Nolan M."/>
            <person name="Ohm R.A."/>
            <person name="Pangilinan J."/>
            <person name="Pereira M.F."/>
            <person name="Perotto S."/>
            <person name="Peter M."/>
            <person name="Pfister S."/>
            <person name="Riley R."/>
            <person name="Sitrit Y."/>
            <person name="Stielow J.B."/>
            <person name="Szollosi G."/>
            <person name="Zifcakova L."/>
            <person name="Stursova M."/>
            <person name="Spatafora J.W."/>
            <person name="Tedersoo L."/>
            <person name="Vaario L.M."/>
            <person name="Yamada A."/>
            <person name="Yan M."/>
            <person name="Wang P."/>
            <person name="Xu J."/>
            <person name="Bruns T."/>
            <person name="Baldrian P."/>
            <person name="Vilgalys R."/>
            <person name="Dunand C."/>
            <person name="Henrissat B."/>
            <person name="Grigoriev I.V."/>
            <person name="Hibbett D."/>
            <person name="Nagy L.G."/>
            <person name="Martin F.M."/>
        </authorList>
    </citation>
    <scope>NUCLEOTIDE SEQUENCE</scope>
    <source>
        <strain evidence="1">BED1</strain>
    </source>
</reference>